<dbReference type="Proteomes" id="UP000799770">
    <property type="component" value="Unassembled WGS sequence"/>
</dbReference>
<organism evidence="8 9">
    <name type="scientific">Lophiotrema nucula</name>
    <dbReference type="NCBI Taxonomy" id="690887"/>
    <lineage>
        <taxon>Eukaryota</taxon>
        <taxon>Fungi</taxon>
        <taxon>Dikarya</taxon>
        <taxon>Ascomycota</taxon>
        <taxon>Pezizomycotina</taxon>
        <taxon>Dothideomycetes</taxon>
        <taxon>Pleosporomycetidae</taxon>
        <taxon>Pleosporales</taxon>
        <taxon>Lophiotremataceae</taxon>
        <taxon>Lophiotrema</taxon>
    </lineage>
</organism>
<accession>A0A6A5YTV4</accession>
<dbReference type="GO" id="GO:0003677">
    <property type="term" value="F:DNA binding"/>
    <property type="evidence" value="ECO:0007669"/>
    <property type="project" value="UniProtKB-KW"/>
</dbReference>
<dbReference type="Pfam" id="PF00172">
    <property type="entry name" value="Zn_clus"/>
    <property type="match status" value="1"/>
</dbReference>
<dbReference type="Pfam" id="PF11951">
    <property type="entry name" value="Fungal_trans_2"/>
    <property type="match status" value="1"/>
</dbReference>
<evidence type="ECO:0000313" key="9">
    <source>
        <dbReference type="Proteomes" id="UP000799770"/>
    </source>
</evidence>
<dbReference type="AlphaFoldDB" id="A0A6A5YTV4"/>
<name>A0A6A5YTV4_9PLEO</name>
<evidence type="ECO:0000259" key="7">
    <source>
        <dbReference type="PROSITE" id="PS50048"/>
    </source>
</evidence>
<dbReference type="PROSITE" id="PS00463">
    <property type="entry name" value="ZN2_CY6_FUNGAL_1"/>
    <property type="match status" value="1"/>
</dbReference>
<dbReference type="PANTHER" id="PTHR36206">
    <property type="entry name" value="ASPERCRYPTIN BIOSYNTHESIS CLUSTER-SPECIFIC TRANSCRIPTION REGULATOR ATNN-RELATED"/>
    <property type="match status" value="1"/>
</dbReference>
<proteinExistence type="predicted"/>
<keyword evidence="5" id="KW-0804">Transcription</keyword>
<dbReference type="CDD" id="cd00067">
    <property type="entry name" value="GAL4"/>
    <property type="match status" value="1"/>
</dbReference>
<sequence length="577" mass="65808">MEAEPKKKPIASRVSGQRSRAGCSTCKRRRVKCDEGYPHCQRCLKAHLQCEGYSRAPTTNRSSLPSTGQTRSIRRIILPKSSSLARPTISGPSSVLPGETEVENRYLRYFHQETTSGFQSAWDWTLWNRLVMQGCHNEPFIRYAVVAIGALHKSLRTLSPTGQKPQPSHDAEAMAKLHREFAYLTYGKSIKKMQIAIDASADYGPRYALIACLLIVCFESHTGNRYKAITHTQYGLQILQQWNSQSKVSRRETTSAESPKPMDVEDDIIEAFRNLDIQTITCTDHRSLQDHERMMKDDDLVVHSMCSHFENLDTARIYWNVIMRRSVHFLATTWHRTDPDLLTRPFRIRIPGSVIVTVGDTIHTTSVNVDDVVRSGERKHSAETSRWLAAFEPIYLRTRRSGKGSLREYVVGTMLQIQAVSAKITLAGVVFTKETLYDDYLPDFKTIVRLSQDVATVCCSRPDADFWIGSFQTDLGLIVPLFLVLIRCRDAVLRRQAIEILKKWHVECWWDPLLIIAVGRFIIDVEEESANGDGTIPEEARAILTAKQHCPPDRMMVLQCVQRTKDGLKWTERTVKW</sequence>
<gene>
    <name evidence="8" type="ORF">BDV96DRAFT_585793</name>
</gene>
<dbReference type="GO" id="GO:0008270">
    <property type="term" value="F:zinc ion binding"/>
    <property type="evidence" value="ECO:0007669"/>
    <property type="project" value="InterPro"/>
</dbReference>
<dbReference type="InterPro" id="IPR052360">
    <property type="entry name" value="Transcr_Regulatory_Proteins"/>
</dbReference>
<dbReference type="EMBL" id="ML977342">
    <property type="protein sequence ID" value="KAF2109561.1"/>
    <property type="molecule type" value="Genomic_DNA"/>
</dbReference>
<evidence type="ECO:0000256" key="1">
    <source>
        <dbReference type="ARBA" id="ARBA00022723"/>
    </source>
</evidence>
<keyword evidence="4" id="KW-0238">DNA-binding</keyword>
<keyword evidence="3" id="KW-0805">Transcription regulation</keyword>
<evidence type="ECO:0000256" key="6">
    <source>
        <dbReference type="ARBA" id="ARBA00023242"/>
    </source>
</evidence>
<keyword evidence="9" id="KW-1185">Reference proteome</keyword>
<dbReference type="PROSITE" id="PS50048">
    <property type="entry name" value="ZN2_CY6_FUNGAL_2"/>
    <property type="match status" value="1"/>
</dbReference>
<dbReference type="InterPro" id="IPR021858">
    <property type="entry name" value="Fun_TF"/>
</dbReference>
<feature type="domain" description="Zn(2)-C6 fungal-type" evidence="7">
    <location>
        <begin position="22"/>
        <end position="50"/>
    </location>
</feature>
<dbReference type="SMART" id="SM00066">
    <property type="entry name" value="GAL4"/>
    <property type="match status" value="1"/>
</dbReference>
<protein>
    <recommendedName>
        <fullName evidence="7">Zn(2)-C6 fungal-type domain-containing protein</fullName>
    </recommendedName>
</protein>
<evidence type="ECO:0000256" key="2">
    <source>
        <dbReference type="ARBA" id="ARBA00022833"/>
    </source>
</evidence>
<dbReference type="OrthoDB" id="3172332at2759"/>
<dbReference type="InterPro" id="IPR036864">
    <property type="entry name" value="Zn2-C6_fun-type_DNA-bd_sf"/>
</dbReference>
<keyword evidence="1" id="KW-0479">Metal-binding</keyword>
<evidence type="ECO:0000256" key="5">
    <source>
        <dbReference type="ARBA" id="ARBA00023163"/>
    </source>
</evidence>
<dbReference type="SUPFAM" id="SSF57701">
    <property type="entry name" value="Zn2/Cys6 DNA-binding domain"/>
    <property type="match status" value="1"/>
</dbReference>
<dbReference type="InterPro" id="IPR001138">
    <property type="entry name" value="Zn2Cys6_DnaBD"/>
</dbReference>
<keyword evidence="2" id="KW-0862">Zinc</keyword>
<dbReference type="PANTHER" id="PTHR36206:SF4">
    <property type="entry name" value="HYPOTHETICAL CONSERVED PROTEIN (EUROFUNG)-RELATED"/>
    <property type="match status" value="1"/>
</dbReference>
<dbReference type="GO" id="GO:0000981">
    <property type="term" value="F:DNA-binding transcription factor activity, RNA polymerase II-specific"/>
    <property type="evidence" value="ECO:0007669"/>
    <property type="project" value="InterPro"/>
</dbReference>
<evidence type="ECO:0000313" key="8">
    <source>
        <dbReference type="EMBL" id="KAF2109561.1"/>
    </source>
</evidence>
<evidence type="ECO:0000256" key="4">
    <source>
        <dbReference type="ARBA" id="ARBA00023125"/>
    </source>
</evidence>
<dbReference type="Gene3D" id="4.10.240.10">
    <property type="entry name" value="Zn(2)-C6 fungal-type DNA-binding domain"/>
    <property type="match status" value="1"/>
</dbReference>
<evidence type="ECO:0000256" key="3">
    <source>
        <dbReference type="ARBA" id="ARBA00023015"/>
    </source>
</evidence>
<keyword evidence="6" id="KW-0539">Nucleus</keyword>
<reference evidence="8" key="1">
    <citation type="journal article" date="2020" name="Stud. Mycol.">
        <title>101 Dothideomycetes genomes: a test case for predicting lifestyles and emergence of pathogens.</title>
        <authorList>
            <person name="Haridas S."/>
            <person name="Albert R."/>
            <person name="Binder M."/>
            <person name="Bloem J."/>
            <person name="Labutti K."/>
            <person name="Salamov A."/>
            <person name="Andreopoulos B."/>
            <person name="Baker S."/>
            <person name="Barry K."/>
            <person name="Bills G."/>
            <person name="Bluhm B."/>
            <person name="Cannon C."/>
            <person name="Castanera R."/>
            <person name="Culley D."/>
            <person name="Daum C."/>
            <person name="Ezra D."/>
            <person name="Gonzalez J."/>
            <person name="Henrissat B."/>
            <person name="Kuo A."/>
            <person name="Liang C."/>
            <person name="Lipzen A."/>
            <person name="Lutzoni F."/>
            <person name="Magnuson J."/>
            <person name="Mondo S."/>
            <person name="Nolan M."/>
            <person name="Ohm R."/>
            <person name="Pangilinan J."/>
            <person name="Park H.-J."/>
            <person name="Ramirez L."/>
            <person name="Alfaro M."/>
            <person name="Sun H."/>
            <person name="Tritt A."/>
            <person name="Yoshinaga Y."/>
            <person name="Zwiers L.-H."/>
            <person name="Turgeon B."/>
            <person name="Goodwin S."/>
            <person name="Spatafora J."/>
            <person name="Crous P."/>
            <person name="Grigoriev I."/>
        </authorList>
    </citation>
    <scope>NUCLEOTIDE SEQUENCE</scope>
    <source>
        <strain evidence="8">CBS 627.86</strain>
    </source>
</reference>